<comment type="caution">
    <text evidence="1">The sequence shown here is derived from an EMBL/GenBank/DDBJ whole genome shotgun (WGS) entry which is preliminary data.</text>
</comment>
<protein>
    <submittedName>
        <fullName evidence="1">Uncharacterized protein</fullName>
    </submittedName>
</protein>
<organism evidence="1 2">
    <name type="scientific">Trichinella nelsoni</name>
    <dbReference type="NCBI Taxonomy" id="6336"/>
    <lineage>
        <taxon>Eukaryota</taxon>
        <taxon>Metazoa</taxon>
        <taxon>Ecdysozoa</taxon>
        <taxon>Nematoda</taxon>
        <taxon>Enoplea</taxon>
        <taxon>Dorylaimia</taxon>
        <taxon>Trichinellida</taxon>
        <taxon>Trichinellidae</taxon>
        <taxon>Trichinella</taxon>
    </lineage>
</organism>
<proteinExistence type="predicted"/>
<gene>
    <name evidence="1" type="ORF">T07_2745</name>
</gene>
<dbReference type="EMBL" id="JYDL01000031">
    <property type="protein sequence ID" value="KRX22508.1"/>
    <property type="molecule type" value="Genomic_DNA"/>
</dbReference>
<evidence type="ECO:0000313" key="1">
    <source>
        <dbReference type="EMBL" id="KRX22508.1"/>
    </source>
</evidence>
<accession>A0A0V0S708</accession>
<dbReference type="AlphaFoldDB" id="A0A0V0S708"/>
<keyword evidence="2" id="KW-1185">Reference proteome</keyword>
<name>A0A0V0S708_9BILA</name>
<dbReference type="Proteomes" id="UP000054630">
    <property type="component" value="Unassembled WGS sequence"/>
</dbReference>
<reference evidence="1 2" key="1">
    <citation type="submission" date="2015-01" db="EMBL/GenBank/DDBJ databases">
        <title>Evolution of Trichinella species and genotypes.</title>
        <authorList>
            <person name="Korhonen P.K."/>
            <person name="Edoardo P."/>
            <person name="Giuseppe L.R."/>
            <person name="Gasser R.B."/>
        </authorList>
    </citation>
    <scope>NUCLEOTIDE SEQUENCE [LARGE SCALE GENOMIC DNA]</scope>
    <source>
        <strain evidence="1">ISS37</strain>
    </source>
</reference>
<sequence length="46" mass="5258">MSLERSIETPPVESIFIVQMLLFETIKLSVLLENCPATLLKLIWPT</sequence>
<evidence type="ECO:0000313" key="2">
    <source>
        <dbReference type="Proteomes" id="UP000054630"/>
    </source>
</evidence>